<proteinExistence type="predicted"/>
<evidence type="ECO:0000256" key="2">
    <source>
        <dbReference type="ARBA" id="ARBA00023125"/>
    </source>
</evidence>
<gene>
    <name evidence="7" type="ORF">Rumeso_02427</name>
</gene>
<dbReference type="SUPFAM" id="SSF51215">
    <property type="entry name" value="Regulatory protein AraC"/>
    <property type="match status" value="1"/>
</dbReference>
<dbReference type="GO" id="GO:0043565">
    <property type="term" value="F:sequence-specific DNA binding"/>
    <property type="evidence" value="ECO:0007669"/>
    <property type="project" value="InterPro"/>
</dbReference>
<dbReference type="EMBL" id="AOSK01000062">
    <property type="protein sequence ID" value="EYD75998.1"/>
    <property type="molecule type" value="Genomic_DNA"/>
</dbReference>
<dbReference type="Gene3D" id="1.10.10.60">
    <property type="entry name" value="Homeodomain-like"/>
    <property type="match status" value="2"/>
</dbReference>
<dbReference type="PATRIC" id="fig|442562.3.peg.2393"/>
<dbReference type="PROSITE" id="PS00041">
    <property type="entry name" value="HTH_ARAC_FAMILY_1"/>
    <property type="match status" value="1"/>
</dbReference>
<dbReference type="InterPro" id="IPR009057">
    <property type="entry name" value="Homeodomain-like_sf"/>
</dbReference>
<dbReference type="InterPro" id="IPR050204">
    <property type="entry name" value="AraC_XylS_family_regulators"/>
</dbReference>
<comment type="caution">
    <text evidence="7">The sequence shown here is derived from an EMBL/GenBank/DDBJ whole genome shotgun (WGS) entry which is preliminary data.</text>
</comment>
<evidence type="ECO:0000256" key="4">
    <source>
        <dbReference type="ARBA" id="ARBA00023163"/>
    </source>
</evidence>
<keyword evidence="3" id="KW-0010">Activator</keyword>
<evidence type="ECO:0000256" key="5">
    <source>
        <dbReference type="SAM" id="MobiDB-lite"/>
    </source>
</evidence>
<accession>A0A017HPC0</accession>
<dbReference type="Pfam" id="PF12833">
    <property type="entry name" value="HTH_18"/>
    <property type="match status" value="1"/>
</dbReference>
<feature type="region of interest" description="Disordered" evidence="5">
    <location>
        <begin position="294"/>
        <end position="319"/>
    </location>
</feature>
<evidence type="ECO:0000313" key="8">
    <source>
        <dbReference type="Proteomes" id="UP000019666"/>
    </source>
</evidence>
<keyword evidence="4" id="KW-0804">Transcription</keyword>
<feature type="compositionally biased region" description="Low complexity" evidence="5">
    <location>
        <begin position="306"/>
        <end position="315"/>
    </location>
</feature>
<evidence type="ECO:0000256" key="3">
    <source>
        <dbReference type="ARBA" id="ARBA00023159"/>
    </source>
</evidence>
<feature type="compositionally biased region" description="Basic and acidic residues" evidence="5">
    <location>
        <begin position="371"/>
        <end position="382"/>
    </location>
</feature>
<dbReference type="GO" id="GO:0003700">
    <property type="term" value="F:DNA-binding transcription factor activity"/>
    <property type="evidence" value="ECO:0007669"/>
    <property type="project" value="InterPro"/>
</dbReference>
<evidence type="ECO:0000259" key="6">
    <source>
        <dbReference type="PROSITE" id="PS01124"/>
    </source>
</evidence>
<dbReference type="PANTHER" id="PTHR46796">
    <property type="entry name" value="HTH-TYPE TRANSCRIPTIONAL ACTIVATOR RHAS-RELATED"/>
    <property type="match status" value="1"/>
</dbReference>
<dbReference type="PROSITE" id="PS01124">
    <property type="entry name" value="HTH_ARAC_FAMILY_2"/>
    <property type="match status" value="1"/>
</dbReference>
<dbReference type="Proteomes" id="UP000019666">
    <property type="component" value="Unassembled WGS sequence"/>
</dbReference>
<evidence type="ECO:0000256" key="1">
    <source>
        <dbReference type="ARBA" id="ARBA00023015"/>
    </source>
</evidence>
<sequence length="393" mass="43896">MKANVRIVPDYEVIICPPAESFRWFVHDYPHHLAKWHYHPEYELHLTRHRGGVMMVGDYMGEFAPGCLVLTGPNLPHNWVSTLGPGEVLHGRDMLVQFTQDWVDRLTGMCPEFAGLRALFEEAAFGLEFTGATARAGQALLSGIGAAQGAERAILFLRLMERLAREPGERRRLSRLAPNGAPADLPPELDAAMRFILEHYAEEIDLASVAYHCGLAPQAFSRLFKRQTGHTFARYLVLARVYAACTLLTQSRLPITDICFEVGFNNVANFNRQFIKVCGRTPSEWRRAPRRWRPKRGPIRSEKGATARPRAFPGRRAAEKYRSPANRAWRRGACPAYAFPVVRRSPRRAGLAGGSSARPGRTSGRTTEGGGKPRTDGGREALARIGNARRSRC</sequence>
<dbReference type="HOGENOM" id="CLU_000445_88_3_5"/>
<name>A0A017HPC0_9RHOB</name>
<organism evidence="7 8">
    <name type="scientific">Rubellimicrobium mesophilum DSM 19309</name>
    <dbReference type="NCBI Taxonomy" id="442562"/>
    <lineage>
        <taxon>Bacteria</taxon>
        <taxon>Pseudomonadati</taxon>
        <taxon>Pseudomonadota</taxon>
        <taxon>Alphaproteobacteria</taxon>
        <taxon>Rhodobacterales</taxon>
        <taxon>Roseobacteraceae</taxon>
        <taxon>Rubellimicrobium</taxon>
    </lineage>
</organism>
<dbReference type="InterPro" id="IPR018060">
    <property type="entry name" value="HTH_AraC"/>
</dbReference>
<dbReference type="STRING" id="442562.Rumeso_02427"/>
<dbReference type="SUPFAM" id="SSF46689">
    <property type="entry name" value="Homeodomain-like"/>
    <property type="match status" value="2"/>
</dbReference>
<evidence type="ECO:0000313" key="7">
    <source>
        <dbReference type="EMBL" id="EYD75998.1"/>
    </source>
</evidence>
<reference evidence="7 8" key="1">
    <citation type="submission" date="2013-02" db="EMBL/GenBank/DDBJ databases">
        <authorList>
            <person name="Fiebig A."/>
            <person name="Goeker M."/>
            <person name="Klenk H.-P.P."/>
        </authorList>
    </citation>
    <scope>NUCLEOTIDE SEQUENCE [LARGE SCALE GENOMIC DNA]</scope>
    <source>
        <strain evidence="7 8">DSM 19309</strain>
    </source>
</reference>
<dbReference type="InterPro" id="IPR037923">
    <property type="entry name" value="HTH-like"/>
</dbReference>
<feature type="domain" description="HTH araC/xylS-type" evidence="6">
    <location>
        <begin position="190"/>
        <end position="288"/>
    </location>
</feature>
<keyword evidence="8" id="KW-1185">Reference proteome</keyword>
<dbReference type="OrthoDB" id="9816011at2"/>
<dbReference type="AlphaFoldDB" id="A0A017HPC0"/>
<dbReference type="InterPro" id="IPR018062">
    <property type="entry name" value="HTH_AraC-typ_CS"/>
</dbReference>
<protein>
    <submittedName>
        <fullName evidence="7">Transcriptional regulator of various polyols utilization, AraC family</fullName>
    </submittedName>
</protein>
<keyword evidence="1" id="KW-0805">Transcription regulation</keyword>
<dbReference type="RefSeq" id="WP_156362904.1">
    <property type="nucleotide sequence ID" value="NZ_KK088571.1"/>
</dbReference>
<feature type="region of interest" description="Disordered" evidence="5">
    <location>
        <begin position="347"/>
        <end position="393"/>
    </location>
</feature>
<dbReference type="SMART" id="SM00342">
    <property type="entry name" value="HTH_ARAC"/>
    <property type="match status" value="1"/>
</dbReference>
<dbReference type="CDD" id="cd06976">
    <property type="entry name" value="cupin_MtlR-like_N"/>
    <property type="match status" value="1"/>
</dbReference>
<keyword evidence="2" id="KW-0238">DNA-binding</keyword>